<feature type="region of interest" description="Disordered" evidence="1">
    <location>
        <begin position="16"/>
        <end position="127"/>
    </location>
</feature>
<dbReference type="Proteomes" id="UP000821853">
    <property type="component" value="Chromosome 3"/>
</dbReference>
<feature type="region of interest" description="Disordered" evidence="1">
    <location>
        <begin position="179"/>
        <end position="280"/>
    </location>
</feature>
<dbReference type="VEuPathDB" id="VectorBase:HLOH_046364"/>
<evidence type="ECO:0000313" key="3">
    <source>
        <dbReference type="Proteomes" id="UP000821853"/>
    </source>
</evidence>
<name>A0A9J6G8T3_HAELO</name>
<dbReference type="AlphaFoldDB" id="A0A9J6G8T3"/>
<accession>A0A9J6G8T3</accession>
<comment type="caution">
    <text evidence="2">The sequence shown here is derived from an EMBL/GenBank/DDBJ whole genome shotgun (WGS) entry which is preliminary data.</text>
</comment>
<feature type="compositionally biased region" description="Polar residues" evidence="1">
    <location>
        <begin position="180"/>
        <end position="195"/>
    </location>
</feature>
<feature type="compositionally biased region" description="Basic and acidic residues" evidence="1">
    <location>
        <begin position="213"/>
        <end position="228"/>
    </location>
</feature>
<gene>
    <name evidence="2" type="ORF">HPB48_011486</name>
</gene>
<feature type="compositionally biased region" description="Basic residues" evidence="1">
    <location>
        <begin position="236"/>
        <end position="249"/>
    </location>
</feature>
<evidence type="ECO:0000256" key="1">
    <source>
        <dbReference type="SAM" id="MobiDB-lite"/>
    </source>
</evidence>
<sequence>MCDIFIALKRFIRQTRYQPPEQPGAAGERRSRSRSQARRAALDGATPGARRSRSRRRGATLERSPSACRAAAGAPHLFESQGPRRQGSSTTISWEDAARQQTVSARSPAITAGGNPRDRSTPEQLGSAAELQQLRQENAQLRRQVAAQEAKLAAQDATILAINAKLERLLALHQQDHSIPLNSQSTNGPQVTANPTSAEMETESTEQTSTRPEAVRDRRNSRDIEPNAKRPGLGARQRKAHRRKIRSTKRSPGPLRPESLGPAYAPGNPRDQLPATSALG</sequence>
<dbReference type="EMBL" id="JABSTR010000005">
    <property type="protein sequence ID" value="KAH9371709.1"/>
    <property type="molecule type" value="Genomic_DNA"/>
</dbReference>
<proteinExistence type="predicted"/>
<feature type="compositionally biased region" description="Polar residues" evidence="1">
    <location>
        <begin position="86"/>
        <end position="105"/>
    </location>
</feature>
<protein>
    <submittedName>
        <fullName evidence="2">Uncharacterized protein</fullName>
    </submittedName>
</protein>
<keyword evidence="3" id="KW-1185">Reference proteome</keyword>
<evidence type="ECO:0000313" key="2">
    <source>
        <dbReference type="EMBL" id="KAH9371709.1"/>
    </source>
</evidence>
<reference evidence="2 3" key="1">
    <citation type="journal article" date="2020" name="Cell">
        <title>Large-Scale Comparative Analyses of Tick Genomes Elucidate Their Genetic Diversity and Vector Capacities.</title>
        <authorList>
            <consortium name="Tick Genome and Microbiome Consortium (TIGMIC)"/>
            <person name="Jia N."/>
            <person name="Wang J."/>
            <person name="Shi W."/>
            <person name="Du L."/>
            <person name="Sun Y."/>
            <person name="Zhan W."/>
            <person name="Jiang J.F."/>
            <person name="Wang Q."/>
            <person name="Zhang B."/>
            <person name="Ji P."/>
            <person name="Bell-Sakyi L."/>
            <person name="Cui X.M."/>
            <person name="Yuan T.T."/>
            <person name="Jiang B.G."/>
            <person name="Yang W.F."/>
            <person name="Lam T.T."/>
            <person name="Chang Q.C."/>
            <person name="Ding S.J."/>
            <person name="Wang X.J."/>
            <person name="Zhu J.G."/>
            <person name="Ruan X.D."/>
            <person name="Zhao L."/>
            <person name="Wei J.T."/>
            <person name="Ye R.Z."/>
            <person name="Que T.C."/>
            <person name="Du C.H."/>
            <person name="Zhou Y.H."/>
            <person name="Cheng J.X."/>
            <person name="Dai P.F."/>
            <person name="Guo W.B."/>
            <person name="Han X.H."/>
            <person name="Huang E.J."/>
            <person name="Li L.F."/>
            <person name="Wei W."/>
            <person name="Gao Y.C."/>
            <person name="Liu J.Z."/>
            <person name="Shao H.Z."/>
            <person name="Wang X."/>
            <person name="Wang C.C."/>
            <person name="Yang T.C."/>
            <person name="Huo Q.B."/>
            <person name="Li W."/>
            <person name="Chen H.Y."/>
            <person name="Chen S.E."/>
            <person name="Zhou L.G."/>
            <person name="Ni X.B."/>
            <person name="Tian J.H."/>
            <person name="Sheng Y."/>
            <person name="Liu T."/>
            <person name="Pan Y.S."/>
            <person name="Xia L.Y."/>
            <person name="Li J."/>
            <person name="Zhao F."/>
            <person name="Cao W.C."/>
        </authorList>
    </citation>
    <scope>NUCLEOTIDE SEQUENCE [LARGE SCALE GENOMIC DNA]</scope>
    <source>
        <strain evidence="2">HaeL-2018</strain>
    </source>
</reference>
<organism evidence="2 3">
    <name type="scientific">Haemaphysalis longicornis</name>
    <name type="common">Bush tick</name>
    <dbReference type="NCBI Taxonomy" id="44386"/>
    <lineage>
        <taxon>Eukaryota</taxon>
        <taxon>Metazoa</taxon>
        <taxon>Ecdysozoa</taxon>
        <taxon>Arthropoda</taxon>
        <taxon>Chelicerata</taxon>
        <taxon>Arachnida</taxon>
        <taxon>Acari</taxon>
        <taxon>Parasitiformes</taxon>
        <taxon>Ixodida</taxon>
        <taxon>Ixodoidea</taxon>
        <taxon>Ixodidae</taxon>
        <taxon>Haemaphysalinae</taxon>
        <taxon>Haemaphysalis</taxon>
    </lineage>
</organism>